<feature type="domain" description="C2H2-type" evidence="11">
    <location>
        <begin position="69"/>
        <end position="98"/>
    </location>
</feature>
<dbReference type="SMART" id="SM00355">
    <property type="entry name" value="ZnF_C2H2"/>
    <property type="match status" value="2"/>
</dbReference>
<dbReference type="InterPro" id="IPR013087">
    <property type="entry name" value="Znf_C2H2_type"/>
</dbReference>
<keyword evidence="8" id="KW-0539">Nucleus</keyword>
<reference evidence="12 13" key="1">
    <citation type="submission" date="2023-04" db="EMBL/GenBank/DDBJ databases">
        <title>Genome of Basidiobolus ranarum AG-B5.</title>
        <authorList>
            <person name="Stajich J.E."/>
            <person name="Carter-House D."/>
            <person name="Gryganskyi A."/>
        </authorList>
    </citation>
    <scope>NUCLEOTIDE SEQUENCE [LARGE SCALE GENOMIC DNA]</scope>
    <source>
        <strain evidence="12 13">AG-B5</strain>
    </source>
</reference>
<dbReference type="EMBL" id="JASJQH010007149">
    <property type="protein sequence ID" value="KAK9717304.1"/>
    <property type="molecule type" value="Genomic_DNA"/>
</dbReference>
<evidence type="ECO:0000313" key="12">
    <source>
        <dbReference type="EMBL" id="KAK9717304.1"/>
    </source>
</evidence>
<evidence type="ECO:0000259" key="11">
    <source>
        <dbReference type="PROSITE" id="PS50157"/>
    </source>
</evidence>
<keyword evidence="2" id="KW-0479">Metal-binding</keyword>
<dbReference type="Pfam" id="PF00096">
    <property type="entry name" value="zf-C2H2"/>
    <property type="match status" value="2"/>
</dbReference>
<evidence type="ECO:0000256" key="6">
    <source>
        <dbReference type="ARBA" id="ARBA00023015"/>
    </source>
</evidence>
<comment type="subcellular location">
    <subcellularLocation>
        <location evidence="1">Nucleus</location>
    </subcellularLocation>
</comment>
<keyword evidence="4 9" id="KW-0863">Zinc-finger</keyword>
<proteinExistence type="predicted"/>
<dbReference type="Proteomes" id="UP001479436">
    <property type="component" value="Unassembled WGS sequence"/>
</dbReference>
<keyword evidence="3" id="KW-0677">Repeat</keyword>
<evidence type="ECO:0000256" key="3">
    <source>
        <dbReference type="ARBA" id="ARBA00022737"/>
    </source>
</evidence>
<keyword evidence="13" id="KW-1185">Reference proteome</keyword>
<dbReference type="SUPFAM" id="SSF57667">
    <property type="entry name" value="beta-beta-alpha zinc fingers"/>
    <property type="match status" value="1"/>
</dbReference>
<dbReference type="PANTHER" id="PTHR47428">
    <property type="entry name" value="REGULATORY PROTEIN MIG1-RELATED"/>
    <property type="match status" value="1"/>
</dbReference>
<accession>A0ABR2W1V0</accession>
<dbReference type="PROSITE" id="PS00028">
    <property type="entry name" value="ZINC_FINGER_C2H2_1"/>
    <property type="match status" value="2"/>
</dbReference>
<evidence type="ECO:0000256" key="5">
    <source>
        <dbReference type="ARBA" id="ARBA00022833"/>
    </source>
</evidence>
<feature type="domain" description="C2H2-type" evidence="11">
    <location>
        <begin position="41"/>
        <end position="68"/>
    </location>
</feature>
<evidence type="ECO:0000256" key="9">
    <source>
        <dbReference type="PROSITE-ProRule" id="PRU00042"/>
    </source>
</evidence>
<evidence type="ECO:0000256" key="10">
    <source>
        <dbReference type="SAM" id="MobiDB-lite"/>
    </source>
</evidence>
<evidence type="ECO:0000256" key="1">
    <source>
        <dbReference type="ARBA" id="ARBA00004123"/>
    </source>
</evidence>
<comment type="caution">
    <text evidence="12">The sequence shown here is derived from an EMBL/GenBank/DDBJ whole genome shotgun (WGS) entry which is preliminary data.</text>
</comment>
<evidence type="ECO:0000256" key="8">
    <source>
        <dbReference type="ARBA" id="ARBA00023242"/>
    </source>
</evidence>
<evidence type="ECO:0000256" key="2">
    <source>
        <dbReference type="ARBA" id="ARBA00022723"/>
    </source>
</evidence>
<dbReference type="InterPro" id="IPR051007">
    <property type="entry name" value="creA/MIG_C2H2-ZnF"/>
</dbReference>
<feature type="region of interest" description="Disordered" evidence="10">
    <location>
        <begin position="119"/>
        <end position="164"/>
    </location>
</feature>
<organism evidence="12 13">
    <name type="scientific">Basidiobolus ranarum</name>
    <dbReference type="NCBI Taxonomy" id="34480"/>
    <lineage>
        <taxon>Eukaryota</taxon>
        <taxon>Fungi</taxon>
        <taxon>Fungi incertae sedis</taxon>
        <taxon>Zoopagomycota</taxon>
        <taxon>Entomophthoromycotina</taxon>
        <taxon>Basidiobolomycetes</taxon>
        <taxon>Basidiobolales</taxon>
        <taxon>Basidiobolaceae</taxon>
        <taxon>Basidiobolus</taxon>
    </lineage>
</organism>
<evidence type="ECO:0000256" key="4">
    <source>
        <dbReference type="ARBA" id="ARBA00022771"/>
    </source>
</evidence>
<evidence type="ECO:0000313" key="13">
    <source>
        <dbReference type="Proteomes" id="UP001479436"/>
    </source>
</evidence>
<dbReference type="InterPro" id="IPR036236">
    <property type="entry name" value="Znf_C2H2_sf"/>
</dbReference>
<dbReference type="PROSITE" id="PS50157">
    <property type="entry name" value="ZINC_FINGER_C2H2_2"/>
    <property type="match status" value="2"/>
</dbReference>
<keyword evidence="6" id="KW-0805">Transcription regulation</keyword>
<keyword evidence="7" id="KW-0804">Transcription</keyword>
<keyword evidence="5" id="KW-0862">Zinc</keyword>
<dbReference type="Gene3D" id="3.30.160.60">
    <property type="entry name" value="Classic Zinc Finger"/>
    <property type="match status" value="2"/>
</dbReference>
<name>A0ABR2W1V0_9FUNG</name>
<protein>
    <recommendedName>
        <fullName evidence="11">C2H2-type domain-containing protein</fullName>
    </recommendedName>
</protein>
<gene>
    <name evidence="12" type="ORF">K7432_006303</name>
</gene>
<evidence type="ECO:0000256" key="7">
    <source>
        <dbReference type="ARBA" id="ARBA00023163"/>
    </source>
</evidence>
<dbReference type="PANTHER" id="PTHR47428:SF1">
    <property type="entry name" value="REGULATORY PROTEIN MIG1-RELATED"/>
    <property type="match status" value="1"/>
</dbReference>
<sequence>MNNKVNNSSSNKVSTNLSRYQDNAMKQLLAGLEKSQGLRLHRCPLCNKEFYRIEHRTRHIRIHTGEKPYRCQFDGCLKTFSRSDELARHHKTHINPKKRGRKSKKQLALEAELAAQRKAEEIQHRNTTSNGIKRSLPSKGVKTKKEKCWSPPSSPLSSGTSESDEEYIVTPKIKAECVSVTDSLPVSPNLNIETKSKIQLPSFSELMSIIAADRALFAAPRSNGIESAIPIGAFKPSVVRL</sequence>